<comment type="similarity">
    <text evidence="2">Belongs to the peptidase M13 family.</text>
</comment>
<dbReference type="Gene3D" id="3.40.390.10">
    <property type="entry name" value="Collagenase (Catalytic Domain)"/>
    <property type="match status" value="1"/>
</dbReference>
<dbReference type="PRINTS" id="PR00786">
    <property type="entry name" value="NEPRILYSIN"/>
</dbReference>
<dbReference type="PROSITE" id="PS51885">
    <property type="entry name" value="NEPRILYSIN"/>
    <property type="match status" value="1"/>
</dbReference>
<reference evidence="11" key="1">
    <citation type="submission" date="2022-11" db="UniProtKB">
        <authorList>
            <consortium name="WormBaseParasite"/>
        </authorList>
    </citation>
    <scope>IDENTIFICATION</scope>
</reference>
<keyword evidence="7" id="KW-0482">Metalloprotease</keyword>
<dbReference type="InterPro" id="IPR000718">
    <property type="entry name" value="Peptidase_M13"/>
</dbReference>
<keyword evidence="6" id="KW-0862">Zinc</keyword>
<feature type="domain" description="Peptidase M13 N-terminal" evidence="9">
    <location>
        <begin position="8"/>
        <end position="397"/>
    </location>
</feature>
<dbReference type="Pfam" id="PF05649">
    <property type="entry name" value="Peptidase_M13_N"/>
    <property type="match status" value="1"/>
</dbReference>
<keyword evidence="4" id="KW-0479">Metal-binding</keyword>
<name>A0A914QZB5_9BILA</name>
<evidence type="ECO:0000256" key="5">
    <source>
        <dbReference type="ARBA" id="ARBA00022801"/>
    </source>
</evidence>
<evidence type="ECO:0000259" key="9">
    <source>
        <dbReference type="Pfam" id="PF05649"/>
    </source>
</evidence>
<evidence type="ECO:0000259" key="8">
    <source>
        <dbReference type="Pfam" id="PF01431"/>
    </source>
</evidence>
<dbReference type="PANTHER" id="PTHR11733:SF240">
    <property type="entry name" value="GH14155P-RELATED"/>
    <property type="match status" value="1"/>
</dbReference>
<evidence type="ECO:0000256" key="4">
    <source>
        <dbReference type="ARBA" id="ARBA00022723"/>
    </source>
</evidence>
<evidence type="ECO:0000256" key="2">
    <source>
        <dbReference type="ARBA" id="ARBA00007357"/>
    </source>
</evidence>
<dbReference type="GO" id="GO:0005886">
    <property type="term" value="C:plasma membrane"/>
    <property type="evidence" value="ECO:0007669"/>
    <property type="project" value="TreeGrafter"/>
</dbReference>
<evidence type="ECO:0000256" key="1">
    <source>
        <dbReference type="ARBA" id="ARBA00001947"/>
    </source>
</evidence>
<dbReference type="InterPro" id="IPR018497">
    <property type="entry name" value="Peptidase_M13_C"/>
</dbReference>
<dbReference type="GO" id="GO:0016485">
    <property type="term" value="P:protein processing"/>
    <property type="evidence" value="ECO:0007669"/>
    <property type="project" value="TreeGrafter"/>
</dbReference>
<evidence type="ECO:0000256" key="6">
    <source>
        <dbReference type="ARBA" id="ARBA00022833"/>
    </source>
</evidence>
<keyword evidence="10" id="KW-1185">Reference proteome</keyword>
<dbReference type="Gene3D" id="1.10.1380.10">
    <property type="entry name" value="Neutral endopeptidase , domain2"/>
    <property type="match status" value="1"/>
</dbReference>
<feature type="domain" description="Peptidase M13 C-terminal" evidence="8">
    <location>
        <begin position="459"/>
        <end position="667"/>
    </location>
</feature>
<dbReference type="PANTHER" id="PTHR11733">
    <property type="entry name" value="ZINC METALLOPROTEASE FAMILY M13 NEPRILYSIN-RELATED"/>
    <property type="match status" value="1"/>
</dbReference>
<evidence type="ECO:0000313" key="11">
    <source>
        <dbReference type="WBParaSite" id="PDA_v2.g9268.t1"/>
    </source>
</evidence>
<accession>A0A914QZB5</accession>
<comment type="cofactor">
    <cofactor evidence="1">
        <name>Zn(2+)</name>
        <dbReference type="ChEBI" id="CHEBI:29105"/>
    </cofactor>
</comment>
<sequence>MIHSTAINKTLQFYSACKETASAIKSKTFAAVLDGSIVSGVLDKFEQATGYKFNWCDMKAENTNSDPTILAKAVAFLSFHFGVDTLVTTYVDVNPKRDQRFTSNYSFSFDQNTVTFEKPYYQAAETWNKYTYPTLKRNMLKVLKDYTKSIKMNCEIGVLEYHVENILKFEYLLATNFSANEDLRRNASRNVNPVTIGNIPYEFFDWKYLITEISNKSGANFVDNSDVDDYWILMAEPEAMKKLNDYLPEVGMDTVVKYLYYRLLLSQKKYIDSDSNEEYIPLYPRKAKQRRRGRKSRAFKDPFISKFGDVKASQSITCVEETIEWFGMPNGRILTEGLYPTAEARASFKKATFKVIDSIKSSMQSMVEDLPWITGDDETINGARNKISNLQINAAFPDFIFDNGKLDELYDDLNFDVDDDFVTMERKVAAFLSLKEYQVLLPGTAVDRTEFVMPPAENNAAYSPELNSITVPEATLQPPYFDPDYPASINFGAGGNVIGHEMTHGFDNEGIQFNGEGILETWMSEESQKYFDEMDQYGNFTVIKNPKYPLRHLNGRQTQGENIADNGGMHAAYNSYRRWISLNGPDPQLPDRIFGKFSHDQLFFLAFAQTWCEKPPTDKDVYKDIMVDPHSPSKYRVLGTIQNFPAFRDAFNCPTNSVYAPKKHCSVWVPKV</sequence>
<dbReference type="SUPFAM" id="SSF55486">
    <property type="entry name" value="Metalloproteases ('zincins'), catalytic domain"/>
    <property type="match status" value="1"/>
</dbReference>
<evidence type="ECO:0000256" key="7">
    <source>
        <dbReference type="ARBA" id="ARBA00023049"/>
    </source>
</evidence>
<dbReference type="GO" id="GO:0004222">
    <property type="term" value="F:metalloendopeptidase activity"/>
    <property type="evidence" value="ECO:0007669"/>
    <property type="project" value="InterPro"/>
</dbReference>
<protein>
    <submittedName>
        <fullName evidence="11">Uncharacterized protein</fullName>
    </submittedName>
</protein>
<dbReference type="Pfam" id="PF01431">
    <property type="entry name" value="Peptidase_M13"/>
    <property type="match status" value="1"/>
</dbReference>
<dbReference type="WBParaSite" id="PDA_v2.g9268.t1">
    <property type="protein sequence ID" value="PDA_v2.g9268.t1"/>
    <property type="gene ID" value="PDA_v2.g9268"/>
</dbReference>
<dbReference type="InterPro" id="IPR008753">
    <property type="entry name" value="Peptidase_M13_N"/>
</dbReference>
<dbReference type="CDD" id="cd08662">
    <property type="entry name" value="M13"/>
    <property type="match status" value="1"/>
</dbReference>
<dbReference type="Proteomes" id="UP000887578">
    <property type="component" value="Unplaced"/>
</dbReference>
<organism evidence="10 11">
    <name type="scientific">Panagrolaimus davidi</name>
    <dbReference type="NCBI Taxonomy" id="227884"/>
    <lineage>
        <taxon>Eukaryota</taxon>
        <taxon>Metazoa</taxon>
        <taxon>Ecdysozoa</taxon>
        <taxon>Nematoda</taxon>
        <taxon>Chromadorea</taxon>
        <taxon>Rhabditida</taxon>
        <taxon>Tylenchina</taxon>
        <taxon>Panagrolaimomorpha</taxon>
        <taxon>Panagrolaimoidea</taxon>
        <taxon>Panagrolaimidae</taxon>
        <taxon>Panagrolaimus</taxon>
    </lineage>
</organism>
<keyword evidence="3" id="KW-0645">Protease</keyword>
<dbReference type="AlphaFoldDB" id="A0A914QZB5"/>
<dbReference type="InterPro" id="IPR042089">
    <property type="entry name" value="Peptidase_M13_dom_2"/>
</dbReference>
<evidence type="ECO:0000313" key="10">
    <source>
        <dbReference type="Proteomes" id="UP000887578"/>
    </source>
</evidence>
<evidence type="ECO:0000256" key="3">
    <source>
        <dbReference type="ARBA" id="ARBA00022670"/>
    </source>
</evidence>
<dbReference type="GO" id="GO:0046872">
    <property type="term" value="F:metal ion binding"/>
    <property type="evidence" value="ECO:0007669"/>
    <property type="project" value="UniProtKB-KW"/>
</dbReference>
<proteinExistence type="inferred from homology"/>
<dbReference type="InterPro" id="IPR024079">
    <property type="entry name" value="MetalloPept_cat_dom_sf"/>
</dbReference>
<keyword evidence="5" id="KW-0378">Hydrolase</keyword>